<protein>
    <submittedName>
        <fullName evidence="2">Chorismate-binding protein</fullName>
    </submittedName>
</protein>
<dbReference type="EMBL" id="JAVLVT010000001">
    <property type="protein sequence ID" value="MDS1268981.1"/>
    <property type="molecule type" value="Genomic_DNA"/>
</dbReference>
<dbReference type="InterPro" id="IPR005801">
    <property type="entry name" value="ADC_synthase"/>
</dbReference>
<dbReference type="InterPro" id="IPR015890">
    <property type="entry name" value="Chorismate_C"/>
</dbReference>
<dbReference type="SUPFAM" id="SSF56322">
    <property type="entry name" value="ADC synthase"/>
    <property type="match status" value="1"/>
</dbReference>
<dbReference type="PANTHER" id="PTHR42839">
    <property type="entry name" value="ISOCHORISMATE SYNTHASE ENTC"/>
    <property type="match status" value="1"/>
</dbReference>
<gene>
    <name evidence="2" type="ORF">RIF23_01590</name>
</gene>
<accession>A0ABU2H102</accession>
<name>A0ABU2H102_9ACTN</name>
<dbReference type="Proteomes" id="UP001250214">
    <property type="component" value="Unassembled WGS sequence"/>
</dbReference>
<keyword evidence="3" id="KW-1185">Reference proteome</keyword>
<proteinExistence type="predicted"/>
<dbReference type="PANTHER" id="PTHR42839:SF2">
    <property type="entry name" value="ISOCHORISMATE SYNTHASE ENTC"/>
    <property type="match status" value="1"/>
</dbReference>
<feature type="domain" description="Chorismate-utilising enzyme C-terminal" evidence="1">
    <location>
        <begin position="265"/>
        <end position="442"/>
    </location>
</feature>
<dbReference type="Pfam" id="PF00425">
    <property type="entry name" value="Chorismate_bind"/>
    <property type="match status" value="2"/>
</dbReference>
<evidence type="ECO:0000313" key="3">
    <source>
        <dbReference type="Proteomes" id="UP001250214"/>
    </source>
</evidence>
<feature type="domain" description="Chorismate-utilising enzyme C-terminal" evidence="1">
    <location>
        <begin position="171"/>
        <end position="242"/>
    </location>
</feature>
<dbReference type="Gene3D" id="3.60.120.10">
    <property type="entry name" value="Anthranilate synthase"/>
    <property type="match status" value="1"/>
</dbReference>
<evidence type="ECO:0000313" key="2">
    <source>
        <dbReference type="EMBL" id="MDS1268981.1"/>
    </source>
</evidence>
<evidence type="ECO:0000259" key="1">
    <source>
        <dbReference type="Pfam" id="PF00425"/>
    </source>
</evidence>
<dbReference type="RefSeq" id="WP_310910492.1">
    <property type="nucleotide sequence ID" value="NZ_JAVLVT010000001.1"/>
</dbReference>
<sequence length="452" mass="47950">MNDVPGFPPRLTVRTTPLPDCPQLLDILPTPRPLAWIQRGEGLVGWGEAARLRLPAEDGPSDQQRTARFARARAWFDELLDAAHVQDTVERPGCGPVAFGSFTFDPASAGSVLIVPQIIVGRRDGQAWITTVVPRTGTEVTDAPAPSPELVTGNPAPLGLLRWTTGALGPRRWVHAVAAAVRRIQRGELDKVVLARDQYAHAADTIDLRTVLKRLTHDFDDCYTFAVDGLVGATPELLLRRAVASTNPGVTGADATASSGRAATDTDTVSSLVLAGTRPRGASDTEDEKLADELCASIKDAEEHRYAVESLRETLAPLCADITVPGGPELLRLRNVQHLASAVRARLRPDTSTLDVVAALHPTAAVGGTPTGRALELIRELEGMDRGRYAGPVGWIDAHGAGEWGIALRSALVEGSSARLFAGCGIVAGSDPEAELAEAGSKFRVMRGALSD</sequence>
<organism evidence="2 3">
    <name type="scientific">Lipingzhangella rawalii</name>
    <dbReference type="NCBI Taxonomy" id="2055835"/>
    <lineage>
        <taxon>Bacteria</taxon>
        <taxon>Bacillati</taxon>
        <taxon>Actinomycetota</taxon>
        <taxon>Actinomycetes</taxon>
        <taxon>Streptosporangiales</taxon>
        <taxon>Nocardiopsidaceae</taxon>
        <taxon>Lipingzhangella</taxon>
    </lineage>
</organism>
<reference evidence="3" key="1">
    <citation type="submission" date="2023-07" db="EMBL/GenBank/DDBJ databases">
        <title>Novel species in the genus Lipingzhangella isolated from Sambhar Salt Lake.</title>
        <authorList>
            <person name="Jiya N."/>
            <person name="Kajale S."/>
            <person name="Sharma A."/>
        </authorList>
    </citation>
    <scope>NUCLEOTIDE SEQUENCE [LARGE SCALE GENOMIC DNA]</scope>
    <source>
        <strain evidence="3">LS1_29</strain>
    </source>
</reference>
<comment type="caution">
    <text evidence="2">The sequence shown here is derived from an EMBL/GenBank/DDBJ whole genome shotgun (WGS) entry which is preliminary data.</text>
</comment>